<name>A0ABS1JCE8_9BACL</name>
<feature type="short sequence motif" description="DGA/G" evidence="4">
    <location>
        <begin position="197"/>
        <end position="199"/>
    </location>
</feature>
<feature type="active site" description="Nucleophile" evidence="4">
    <location>
        <position position="38"/>
    </location>
</feature>
<proteinExistence type="predicted"/>
<evidence type="ECO:0000256" key="2">
    <source>
        <dbReference type="ARBA" id="ARBA00022963"/>
    </source>
</evidence>
<dbReference type="EMBL" id="JAEQNB010000004">
    <property type="protein sequence ID" value="MBL0387951.1"/>
    <property type="molecule type" value="Genomic_DNA"/>
</dbReference>
<dbReference type="PANTHER" id="PTHR14226">
    <property type="entry name" value="NEUROPATHY TARGET ESTERASE/SWISS CHEESE D.MELANOGASTER"/>
    <property type="match status" value="1"/>
</dbReference>
<comment type="caution">
    <text evidence="4">Lacks conserved residue(s) required for the propagation of feature annotation.</text>
</comment>
<keyword evidence="7" id="KW-1185">Reference proteome</keyword>
<dbReference type="RefSeq" id="WP_201636435.1">
    <property type="nucleotide sequence ID" value="NZ_JAEQNB010000004.1"/>
</dbReference>
<evidence type="ECO:0000256" key="4">
    <source>
        <dbReference type="PROSITE-ProRule" id="PRU01161"/>
    </source>
</evidence>
<protein>
    <submittedName>
        <fullName evidence="6">Patatin-like phospholipase family protein</fullName>
    </submittedName>
</protein>
<evidence type="ECO:0000313" key="7">
    <source>
        <dbReference type="Proteomes" id="UP000602284"/>
    </source>
</evidence>
<gene>
    <name evidence="6" type="ORF">JJB07_15020</name>
</gene>
<dbReference type="InterPro" id="IPR016035">
    <property type="entry name" value="Acyl_Trfase/lysoPLipase"/>
</dbReference>
<organism evidence="6 7">
    <name type="scientific">Tumebacillus amylolyticus</name>
    <dbReference type="NCBI Taxonomy" id="2801339"/>
    <lineage>
        <taxon>Bacteria</taxon>
        <taxon>Bacillati</taxon>
        <taxon>Bacillota</taxon>
        <taxon>Bacilli</taxon>
        <taxon>Bacillales</taxon>
        <taxon>Alicyclobacillaceae</taxon>
        <taxon>Tumebacillus</taxon>
    </lineage>
</organism>
<keyword evidence="2 4" id="KW-0442">Lipid degradation</keyword>
<evidence type="ECO:0000256" key="3">
    <source>
        <dbReference type="ARBA" id="ARBA00023098"/>
    </source>
</evidence>
<evidence type="ECO:0000256" key="1">
    <source>
        <dbReference type="ARBA" id="ARBA00022801"/>
    </source>
</evidence>
<dbReference type="InterPro" id="IPR002641">
    <property type="entry name" value="PNPLA_dom"/>
</dbReference>
<dbReference type="SUPFAM" id="SSF52151">
    <property type="entry name" value="FabD/lysophospholipase-like"/>
    <property type="match status" value="1"/>
</dbReference>
<comment type="caution">
    <text evidence="6">The sequence shown here is derived from an EMBL/GenBank/DDBJ whole genome shotgun (WGS) entry which is preliminary data.</text>
</comment>
<feature type="short sequence motif" description="GXSXG" evidence="4">
    <location>
        <begin position="36"/>
        <end position="40"/>
    </location>
</feature>
<dbReference type="Proteomes" id="UP000602284">
    <property type="component" value="Unassembled WGS sequence"/>
</dbReference>
<dbReference type="Pfam" id="PF01734">
    <property type="entry name" value="Patatin"/>
    <property type="match status" value="1"/>
</dbReference>
<feature type="domain" description="PNPLA" evidence="5">
    <location>
        <begin position="5"/>
        <end position="210"/>
    </location>
</feature>
<dbReference type="PANTHER" id="PTHR14226:SF29">
    <property type="entry name" value="NEUROPATHY TARGET ESTERASE SWS"/>
    <property type="match status" value="1"/>
</dbReference>
<dbReference type="Gene3D" id="3.40.1090.10">
    <property type="entry name" value="Cytosolic phospholipase A2 catalytic domain"/>
    <property type="match status" value="2"/>
</dbReference>
<feature type="active site" description="Proton acceptor" evidence="4">
    <location>
        <position position="197"/>
    </location>
</feature>
<evidence type="ECO:0000259" key="5">
    <source>
        <dbReference type="PROSITE" id="PS51635"/>
    </source>
</evidence>
<keyword evidence="1 4" id="KW-0378">Hydrolase</keyword>
<dbReference type="InterPro" id="IPR050301">
    <property type="entry name" value="NTE"/>
</dbReference>
<reference evidence="6 7" key="1">
    <citation type="submission" date="2021-01" db="EMBL/GenBank/DDBJ databases">
        <title>Tumebacillus sp. strain ITR2 16S ribosomal RNA gene Genome sequencing and assembly.</title>
        <authorList>
            <person name="Kang M."/>
        </authorList>
    </citation>
    <scope>NUCLEOTIDE SEQUENCE [LARGE SCALE GENOMIC DNA]</scope>
    <source>
        <strain evidence="6 7">ITR2</strain>
    </source>
</reference>
<sequence length="302" mass="33368">MKIGLALSGGTLRGAAHIGVLDVLHEAGIKPDMIAGSSAGSIIASLYAHGLSPHTLQMIATSFPGRKLVDWSTNAWGALRFVGVLPLYLFGWYKDLARLVPNGFIRGTNFERYLSQLYTLAPTHKPIPLLVTTVDLYTTEAVVFTDGYLPRSEYAVSSTVFHEMKSDPQFKAACVRASCSMPGVFTPRKINDRILIDGAIRTNIPADLLFQAGCDRVIVVDLLRSEMSHGTVRTFFDVFMRSWDILVSELTAMQLQDDKLFAISPAITDVGWTSFDKIEYCIQAGRDATREALPKLREYLQS</sequence>
<evidence type="ECO:0000313" key="6">
    <source>
        <dbReference type="EMBL" id="MBL0387951.1"/>
    </source>
</evidence>
<dbReference type="PROSITE" id="PS51635">
    <property type="entry name" value="PNPLA"/>
    <property type="match status" value="1"/>
</dbReference>
<accession>A0ABS1JCE8</accession>
<keyword evidence="3 4" id="KW-0443">Lipid metabolism</keyword>